<comment type="caution">
    <text evidence="1">The sequence shown here is derived from an EMBL/GenBank/DDBJ whole genome shotgun (WGS) entry which is preliminary data.</text>
</comment>
<dbReference type="EMBL" id="AOIE01000011">
    <property type="protein sequence ID" value="ELY80406.1"/>
    <property type="molecule type" value="Genomic_DNA"/>
</dbReference>
<name>L9Z3D7_NATP1</name>
<gene>
    <name evidence="1" type="ORF">C488_03851</name>
</gene>
<dbReference type="Proteomes" id="UP000011593">
    <property type="component" value="Unassembled WGS sequence"/>
</dbReference>
<reference evidence="1 2" key="1">
    <citation type="journal article" date="2014" name="PLoS Genet.">
        <title>Phylogenetically driven sequencing of extremely halophilic archaea reveals strategies for static and dynamic osmo-response.</title>
        <authorList>
            <person name="Becker E.A."/>
            <person name="Seitzer P.M."/>
            <person name="Tritt A."/>
            <person name="Larsen D."/>
            <person name="Krusor M."/>
            <person name="Yao A.I."/>
            <person name="Wu D."/>
            <person name="Madern D."/>
            <person name="Eisen J.A."/>
            <person name="Darling A.E."/>
            <person name="Facciotti M.T."/>
        </authorList>
    </citation>
    <scope>NUCLEOTIDE SEQUENCE [LARGE SCALE GENOMIC DNA]</scope>
    <source>
        <strain evidence="1 2">DSM 15624</strain>
    </source>
</reference>
<keyword evidence="2" id="KW-1185">Reference proteome</keyword>
<evidence type="ECO:0000313" key="1">
    <source>
        <dbReference type="EMBL" id="ELY80406.1"/>
    </source>
</evidence>
<accession>L9Z3D7</accession>
<sequence length="63" mass="6974">MVEPPVVERGRLQGRCDGRVRLETSLEGRPFVVVAVDPDEHSVVVVRGEVRLLPRDGHAGSMR</sequence>
<protein>
    <submittedName>
        <fullName evidence="1">Uncharacterized protein</fullName>
    </submittedName>
</protein>
<dbReference type="AlphaFoldDB" id="L9Z3D7"/>
<proteinExistence type="predicted"/>
<evidence type="ECO:0000313" key="2">
    <source>
        <dbReference type="Proteomes" id="UP000011593"/>
    </source>
</evidence>
<organism evidence="1 2">
    <name type="scientific">Natrinema pellirubrum (strain DSM 15624 / CIP 106293 / JCM 10476 / NCIMB 786 / 157)</name>
    <dbReference type="NCBI Taxonomy" id="797303"/>
    <lineage>
        <taxon>Archaea</taxon>
        <taxon>Methanobacteriati</taxon>
        <taxon>Methanobacteriota</taxon>
        <taxon>Stenosarchaea group</taxon>
        <taxon>Halobacteria</taxon>
        <taxon>Halobacteriales</taxon>
        <taxon>Natrialbaceae</taxon>
        <taxon>Natrinema</taxon>
    </lineage>
</organism>